<gene>
    <name evidence="2" type="ORF">CLN94_02255</name>
</gene>
<dbReference type="EMBL" id="NTJD01000001">
    <property type="protein sequence ID" value="PCD78143.1"/>
    <property type="molecule type" value="Genomic_DNA"/>
</dbReference>
<keyword evidence="1" id="KW-0812">Transmembrane</keyword>
<keyword evidence="1" id="KW-0472">Membrane</keyword>
<evidence type="ECO:0000313" key="3">
    <source>
        <dbReference type="Proteomes" id="UP000243507"/>
    </source>
</evidence>
<evidence type="ECO:0000313" key="2">
    <source>
        <dbReference type="EMBL" id="PCD78143.1"/>
    </source>
</evidence>
<keyword evidence="1" id="KW-1133">Transmembrane helix</keyword>
<feature type="transmembrane region" description="Helical" evidence="1">
    <location>
        <begin position="108"/>
        <end position="127"/>
    </location>
</feature>
<keyword evidence="3" id="KW-1185">Reference proteome</keyword>
<name>A0A2A4CQ93_9RHOB</name>
<feature type="transmembrane region" description="Helical" evidence="1">
    <location>
        <begin position="73"/>
        <end position="96"/>
    </location>
</feature>
<accession>A0A2A4CQ93</accession>
<reference evidence="2 3" key="1">
    <citation type="submission" date="2017-09" db="EMBL/GenBank/DDBJ databases">
        <title>A multilocus sequence analysis scheme for characterization of bacteria in the genus Thioclava.</title>
        <authorList>
            <person name="Liu Y."/>
            <person name="Shao Z."/>
        </authorList>
    </citation>
    <scope>NUCLEOTIDE SEQUENCE [LARGE SCALE GENOMIC DNA]</scope>
    <source>
        <strain evidence="2 3">CAU 1312</strain>
    </source>
</reference>
<evidence type="ECO:0000256" key="1">
    <source>
        <dbReference type="SAM" id="Phobius"/>
    </source>
</evidence>
<sequence length="155" mass="16330">MSANFDNHEEPKLDPKLFALDHTMSLKALKKEIGQLALSADMKALIIDLAGFTIKVAGKVVELGRKILQVALALLRAFPNTAFGAITGLILGRLIAKIPVLGQKLSTFFTPLLVMLGVGKGAIMDLASGALGRNMDAFIDAVADVFGLGSAELQA</sequence>
<proteinExistence type="predicted"/>
<organism evidence="2 3">
    <name type="scientific">Pseudothioclava arenosa</name>
    <dbReference type="NCBI Taxonomy" id="1795308"/>
    <lineage>
        <taxon>Bacteria</taxon>
        <taxon>Pseudomonadati</taxon>
        <taxon>Pseudomonadota</taxon>
        <taxon>Alphaproteobacteria</taxon>
        <taxon>Rhodobacterales</taxon>
        <taxon>Paracoccaceae</taxon>
        <taxon>Pseudothioclava</taxon>
    </lineage>
</organism>
<dbReference type="AlphaFoldDB" id="A0A2A4CQ93"/>
<protein>
    <submittedName>
        <fullName evidence="2">Uncharacterized protein</fullName>
    </submittedName>
</protein>
<comment type="caution">
    <text evidence="2">The sequence shown here is derived from an EMBL/GenBank/DDBJ whole genome shotgun (WGS) entry which is preliminary data.</text>
</comment>
<dbReference type="OrthoDB" id="7872918at2"/>
<dbReference type="Proteomes" id="UP000243507">
    <property type="component" value="Unassembled WGS sequence"/>
</dbReference>
<dbReference type="RefSeq" id="WP_096430652.1">
    <property type="nucleotide sequence ID" value="NZ_NTJD01000001.1"/>
</dbReference>